<evidence type="ECO:0000256" key="7">
    <source>
        <dbReference type="SAM" id="MobiDB-lite"/>
    </source>
</evidence>
<organism evidence="9 10">
    <name type="scientific">Crenichthys baileyi</name>
    <name type="common">White River springfish</name>
    <dbReference type="NCBI Taxonomy" id="28760"/>
    <lineage>
        <taxon>Eukaryota</taxon>
        <taxon>Metazoa</taxon>
        <taxon>Chordata</taxon>
        <taxon>Craniata</taxon>
        <taxon>Vertebrata</taxon>
        <taxon>Euteleostomi</taxon>
        <taxon>Actinopterygii</taxon>
        <taxon>Neopterygii</taxon>
        <taxon>Teleostei</taxon>
        <taxon>Neoteleostei</taxon>
        <taxon>Acanthomorphata</taxon>
        <taxon>Ovalentaria</taxon>
        <taxon>Atherinomorphae</taxon>
        <taxon>Cyprinodontiformes</taxon>
        <taxon>Goodeidae</taxon>
        <taxon>Crenichthys</taxon>
    </lineage>
</organism>
<dbReference type="InterPro" id="IPR035963">
    <property type="entry name" value="FERM_2"/>
</dbReference>
<dbReference type="CDD" id="cd14473">
    <property type="entry name" value="FERM_B-lobe"/>
    <property type="match status" value="1"/>
</dbReference>
<dbReference type="PANTHER" id="PTHR23280">
    <property type="entry name" value="4.1 G PROTEIN"/>
    <property type="match status" value="1"/>
</dbReference>
<feature type="compositionally biased region" description="Low complexity" evidence="7">
    <location>
        <begin position="400"/>
        <end position="412"/>
    </location>
</feature>
<dbReference type="PROSITE" id="PS50057">
    <property type="entry name" value="FERM_3"/>
    <property type="match status" value="1"/>
</dbReference>
<dbReference type="GO" id="GO:0005856">
    <property type="term" value="C:cytoskeleton"/>
    <property type="evidence" value="ECO:0007669"/>
    <property type="project" value="UniProtKB-SubCell"/>
</dbReference>
<feature type="non-terminal residue" evidence="9">
    <location>
        <position position="1"/>
    </location>
</feature>
<dbReference type="PRINTS" id="PR00935">
    <property type="entry name" value="BAND41"/>
</dbReference>
<feature type="compositionally biased region" description="Basic and acidic residues" evidence="7">
    <location>
        <begin position="674"/>
        <end position="690"/>
    </location>
</feature>
<dbReference type="SUPFAM" id="SSF50729">
    <property type="entry name" value="PH domain-like"/>
    <property type="match status" value="1"/>
</dbReference>
<feature type="region of interest" description="Disordered" evidence="7">
    <location>
        <begin position="596"/>
        <end position="692"/>
    </location>
</feature>
<evidence type="ECO:0000259" key="8">
    <source>
        <dbReference type="PROSITE" id="PS50057"/>
    </source>
</evidence>
<gene>
    <name evidence="9" type="ORF">CRENBAI_016262</name>
</gene>
<proteinExistence type="predicted"/>
<dbReference type="Pfam" id="PF04382">
    <property type="entry name" value="SAB"/>
    <property type="match status" value="1"/>
</dbReference>
<dbReference type="EMBL" id="JAHHUM010001445">
    <property type="protein sequence ID" value="KAK5612274.1"/>
    <property type="molecule type" value="Genomic_DNA"/>
</dbReference>
<dbReference type="PROSITE" id="PS00661">
    <property type="entry name" value="FERM_2"/>
    <property type="match status" value="1"/>
</dbReference>
<feature type="region of interest" description="Disordered" evidence="7">
    <location>
        <begin position="737"/>
        <end position="759"/>
    </location>
</feature>
<dbReference type="InterPro" id="IPR011993">
    <property type="entry name" value="PH-like_dom_sf"/>
</dbReference>
<dbReference type="SMART" id="SM01195">
    <property type="entry name" value="FA"/>
    <property type="match status" value="1"/>
</dbReference>
<evidence type="ECO:0000256" key="1">
    <source>
        <dbReference type="ARBA" id="ARBA00004245"/>
    </source>
</evidence>
<keyword evidence="3" id="KW-0597">Phosphoprotein</keyword>
<dbReference type="InterPro" id="IPR007477">
    <property type="entry name" value="SAB_dom"/>
</dbReference>
<dbReference type="InterPro" id="IPR000798">
    <property type="entry name" value="Ez/rad/moesin-like"/>
</dbReference>
<evidence type="ECO:0000256" key="2">
    <source>
        <dbReference type="ARBA" id="ARBA00022490"/>
    </source>
</evidence>
<dbReference type="GO" id="GO:0003779">
    <property type="term" value="F:actin binding"/>
    <property type="evidence" value="ECO:0007669"/>
    <property type="project" value="UniProtKB-KW"/>
</dbReference>
<name>A0AAV9RT98_9TELE</name>
<comment type="caution">
    <text evidence="9">The sequence shown here is derived from an EMBL/GenBank/DDBJ whole genome shotgun (WGS) entry which is preliminary data.</text>
</comment>
<feature type="domain" description="FERM" evidence="8">
    <location>
        <begin position="1"/>
        <end position="264"/>
    </location>
</feature>
<dbReference type="InterPro" id="IPR000299">
    <property type="entry name" value="FERM_domain"/>
</dbReference>
<feature type="region of interest" description="Disordered" evidence="7">
    <location>
        <begin position="314"/>
        <end position="440"/>
    </location>
</feature>
<dbReference type="InterPro" id="IPR029071">
    <property type="entry name" value="Ubiquitin-like_domsf"/>
</dbReference>
<dbReference type="Pfam" id="PF00373">
    <property type="entry name" value="FERM_M"/>
    <property type="match status" value="1"/>
</dbReference>
<dbReference type="Pfam" id="PF09380">
    <property type="entry name" value="FERM_C"/>
    <property type="match status" value="1"/>
</dbReference>
<dbReference type="Gene3D" id="1.20.80.10">
    <property type="match status" value="1"/>
</dbReference>
<keyword evidence="2" id="KW-0963">Cytoplasm</keyword>
<dbReference type="FunFam" id="2.30.29.30:FF:000001">
    <property type="entry name" value="Erythrocyte membrane protein band 4.1"/>
    <property type="match status" value="1"/>
</dbReference>
<dbReference type="FunFam" id="1.20.80.10:FF:000001">
    <property type="entry name" value="Erythrocyte membrane protein band 4.1"/>
    <property type="match status" value="1"/>
</dbReference>
<keyword evidence="5" id="KW-0206">Cytoskeleton</keyword>
<dbReference type="AlphaFoldDB" id="A0AAV9RT98"/>
<dbReference type="Pfam" id="PF09379">
    <property type="entry name" value="FERM_N"/>
    <property type="match status" value="1"/>
</dbReference>
<dbReference type="InterPro" id="IPR019747">
    <property type="entry name" value="FERM_CS"/>
</dbReference>
<feature type="compositionally biased region" description="Basic and acidic residues" evidence="7">
    <location>
        <begin position="324"/>
        <end position="367"/>
    </location>
</feature>
<dbReference type="SUPFAM" id="SSF47031">
    <property type="entry name" value="Second domain of FERM"/>
    <property type="match status" value="1"/>
</dbReference>
<dbReference type="Proteomes" id="UP001311232">
    <property type="component" value="Unassembled WGS sequence"/>
</dbReference>
<dbReference type="InterPro" id="IPR018979">
    <property type="entry name" value="FERM_N"/>
</dbReference>
<dbReference type="Gene3D" id="2.30.29.30">
    <property type="entry name" value="Pleckstrin-homology domain (PH domain)/Phosphotyrosine-binding domain (PTB)"/>
    <property type="match status" value="1"/>
</dbReference>
<dbReference type="Gene3D" id="3.10.20.90">
    <property type="entry name" value="Phosphatidylinositol 3-kinase Catalytic Subunit, Chain A, domain 1"/>
    <property type="match status" value="1"/>
</dbReference>
<feature type="compositionally biased region" description="Basic and acidic residues" evidence="7">
    <location>
        <begin position="737"/>
        <end position="748"/>
    </location>
</feature>
<dbReference type="PANTHER" id="PTHR23280:SF20">
    <property type="entry name" value="BAND 4.1-LIKE PROTEIN 3"/>
    <property type="match status" value="1"/>
</dbReference>
<keyword evidence="10" id="KW-1185">Reference proteome</keyword>
<keyword evidence="6" id="KW-0175">Coiled coil</keyword>
<dbReference type="InterPro" id="IPR018980">
    <property type="entry name" value="FERM_PH-like_C"/>
</dbReference>
<accession>A0AAV9RT98</accession>
<evidence type="ECO:0000256" key="4">
    <source>
        <dbReference type="ARBA" id="ARBA00023203"/>
    </source>
</evidence>
<dbReference type="SMART" id="SM01196">
    <property type="entry name" value="FERM_C"/>
    <property type="match status" value="1"/>
</dbReference>
<evidence type="ECO:0000256" key="5">
    <source>
        <dbReference type="ARBA" id="ARBA00023212"/>
    </source>
</evidence>
<dbReference type="InterPro" id="IPR014847">
    <property type="entry name" value="FA"/>
</dbReference>
<reference evidence="9 10" key="1">
    <citation type="submission" date="2021-06" db="EMBL/GenBank/DDBJ databases">
        <authorList>
            <person name="Palmer J.M."/>
        </authorList>
    </citation>
    <scope>NUCLEOTIDE SEQUENCE [LARGE SCALE GENOMIC DNA]</scope>
    <source>
        <strain evidence="9 10">MEX-2019</strain>
        <tissue evidence="9">Muscle</tissue>
    </source>
</reference>
<feature type="coiled-coil region" evidence="6">
    <location>
        <begin position="880"/>
        <end position="907"/>
    </location>
</feature>
<dbReference type="Pfam" id="PF05902">
    <property type="entry name" value="4_1_CTD"/>
    <property type="match status" value="1"/>
</dbReference>
<comment type="subcellular location">
    <subcellularLocation>
        <location evidence="1">Cytoplasm</location>
        <location evidence="1">Cytoskeleton</location>
    </subcellularLocation>
</comment>
<sequence>KRGKGHVLFDKVCDHLNLLEKDYFGITYRDVENQKNWLDPSKELKKQTRTGPWNFAFNVKFYPPDPSQLSEDITRYYLCLQLRDDVVSGRLPCSFATHTLLGSYTVQSELGDYDPEELGSDYISEIRFAPNQTKELEEKVMELHKTYKGMTPAEAEIHFLENAKKLSMYGVDLHHAKDSEGVEIMLGVCASGLLIYRDRLRINRFAWPKILKISYKRNNFYIKIRPGEFEQFESTIGFKLPNHRAAKRLWKVCVEHHTFFRLVSPEAPPKKFLSLGSKFRYSGRTQAQTRRASAQIARPAPLFERSSSKRYNMSRSLDGAPITENHETPVKDGPGDRAPKVIAKEDIITTVTTEREAEEKAEQDDVQKGAAETPEPAVTTPLRHDTKRSPLVYANDPLRSELSLPSSPITSTKVRRRRRGSGRKRASSVSPAKSANGCRWRQARADRNAALLEEQALLLSARKQRLEQGRRRGGTLFSFSLHLPDMSSLLDDDGYISFPDLSEMRFVPECAQSFLPIKSPSLIPCFLFIFFFLLSTSFSVPYALTLSFPLALCLCYLEPKAASLTASIAQGYHDHDSSEEEETDSERTDFACEGEMTATESEADEDSEMRTQDSEPPPELVKHQTNISELKRSFLETDSGGAPALTEWEKRLSSSPLRSPRSDEAPMIEPLEPQDAKDEQLDGEEIKQEVGPKGTMASGYLVKYVADSIITDGATSSGPHGISLSTTMDDDVFVDGALREEAEDKTPDSQEEEVSDRSVVKVSAGAVRQEVSKAISDKKGTLIIFKQAENKEDTEDEGTSEKEGLAVPAESETVNEKETEASAAVKGQTSVVKMLSPKVEIKTGDSTQIKGIDSPKKAMASWISKEKVEISEVTSLFTKEVEVLKTLDELQQKAEEIQSNHLKLSLTHITVSESSAASLAVSTLGWVSSSQKASADQDEKAAVITENEAEPAKPKAPDGVEVAAKDVPVVHTETKTITYESAEVDTNGDVDPGVLLSAQTITSETTSTTTTTHITKTVKGGISETRIEKRIVITGDADIDHDEALAQAIKEAKEQHPDMSVTKVVVHKETEITPEEGED</sequence>
<feature type="region of interest" description="Disordered" evidence="7">
    <location>
        <begin position="787"/>
        <end position="826"/>
    </location>
</feature>
<dbReference type="GO" id="GO:0005198">
    <property type="term" value="F:structural molecule activity"/>
    <property type="evidence" value="ECO:0007669"/>
    <property type="project" value="InterPro"/>
</dbReference>
<dbReference type="InterPro" id="IPR008379">
    <property type="entry name" value="Band_4.1_C"/>
</dbReference>
<dbReference type="GO" id="GO:0030866">
    <property type="term" value="P:cortical actin cytoskeleton organization"/>
    <property type="evidence" value="ECO:0007669"/>
    <property type="project" value="InterPro"/>
</dbReference>
<protein>
    <recommendedName>
        <fullName evidence="8">FERM domain-containing protein</fullName>
    </recommendedName>
</protein>
<dbReference type="InterPro" id="IPR019749">
    <property type="entry name" value="Band_41_domain"/>
</dbReference>
<dbReference type="PRINTS" id="PR00661">
    <property type="entry name" value="ERMFAMILY"/>
</dbReference>
<evidence type="ECO:0000256" key="6">
    <source>
        <dbReference type="SAM" id="Coils"/>
    </source>
</evidence>
<dbReference type="SMART" id="SM00295">
    <property type="entry name" value="B41"/>
    <property type="match status" value="1"/>
</dbReference>
<dbReference type="Pfam" id="PF08736">
    <property type="entry name" value="FA"/>
    <property type="match status" value="1"/>
</dbReference>
<evidence type="ECO:0000313" key="10">
    <source>
        <dbReference type="Proteomes" id="UP001311232"/>
    </source>
</evidence>
<evidence type="ECO:0000256" key="3">
    <source>
        <dbReference type="ARBA" id="ARBA00022553"/>
    </source>
</evidence>
<dbReference type="InterPro" id="IPR014352">
    <property type="entry name" value="FERM/acyl-CoA-bd_prot_sf"/>
</dbReference>
<dbReference type="InterPro" id="IPR019748">
    <property type="entry name" value="FERM_central"/>
</dbReference>
<feature type="compositionally biased region" description="Basic residues" evidence="7">
    <location>
        <begin position="413"/>
        <end position="426"/>
    </location>
</feature>
<dbReference type="CDD" id="cd13184">
    <property type="entry name" value="FERM_C_4_1_family"/>
    <property type="match status" value="1"/>
</dbReference>
<dbReference type="SUPFAM" id="SSF54236">
    <property type="entry name" value="Ubiquitin-like"/>
    <property type="match status" value="1"/>
</dbReference>
<dbReference type="GO" id="GO:0031032">
    <property type="term" value="P:actomyosin structure organization"/>
    <property type="evidence" value="ECO:0007669"/>
    <property type="project" value="TreeGrafter"/>
</dbReference>
<dbReference type="GO" id="GO:0005886">
    <property type="term" value="C:plasma membrane"/>
    <property type="evidence" value="ECO:0007669"/>
    <property type="project" value="TreeGrafter"/>
</dbReference>
<keyword evidence="4" id="KW-0009">Actin-binding</keyword>
<evidence type="ECO:0000313" key="9">
    <source>
        <dbReference type="EMBL" id="KAK5612274.1"/>
    </source>
</evidence>